<dbReference type="SMART" id="SM00347">
    <property type="entry name" value="HTH_MARR"/>
    <property type="match status" value="1"/>
</dbReference>
<evidence type="ECO:0000313" key="2">
    <source>
        <dbReference type="EMBL" id="GIG94410.1"/>
    </source>
</evidence>
<dbReference type="InterPro" id="IPR036390">
    <property type="entry name" value="WH_DNA-bd_sf"/>
</dbReference>
<dbReference type="Proteomes" id="UP000621500">
    <property type="component" value="Unassembled WGS sequence"/>
</dbReference>
<keyword evidence="3" id="KW-1185">Reference proteome</keyword>
<protein>
    <recommendedName>
        <fullName evidence="1">HTH marR-type domain-containing protein</fullName>
    </recommendedName>
</protein>
<dbReference type="RefSeq" id="WP_203856047.1">
    <property type="nucleotide sequence ID" value="NZ_BAAAZQ010000002.1"/>
</dbReference>
<comment type="caution">
    <text evidence="2">The sequence shown here is derived from an EMBL/GenBank/DDBJ whole genome shotgun (WGS) entry which is preliminary data.</text>
</comment>
<feature type="domain" description="HTH marR-type" evidence="1">
    <location>
        <begin position="23"/>
        <end position="122"/>
    </location>
</feature>
<proteinExistence type="predicted"/>
<reference evidence="2 3" key="1">
    <citation type="submission" date="2021-01" db="EMBL/GenBank/DDBJ databases">
        <title>Whole genome shotgun sequence of Plantactinospora mayteni NBRC 109088.</title>
        <authorList>
            <person name="Komaki H."/>
            <person name="Tamura T."/>
        </authorList>
    </citation>
    <scope>NUCLEOTIDE SEQUENCE [LARGE SCALE GENOMIC DNA]</scope>
    <source>
        <strain evidence="2 3">NBRC 109088</strain>
    </source>
</reference>
<name>A0ABQ4EI73_9ACTN</name>
<dbReference type="EMBL" id="BONX01000004">
    <property type="protein sequence ID" value="GIG94410.1"/>
    <property type="molecule type" value="Genomic_DNA"/>
</dbReference>
<accession>A0ABQ4EI73</accession>
<evidence type="ECO:0000313" key="3">
    <source>
        <dbReference type="Proteomes" id="UP000621500"/>
    </source>
</evidence>
<organism evidence="2 3">
    <name type="scientific">Plantactinospora mayteni</name>
    <dbReference type="NCBI Taxonomy" id="566021"/>
    <lineage>
        <taxon>Bacteria</taxon>
        <taxon>Bacillati</taxon>
        <taxon>Actinomycetota</taxon>
        <taxon>Actinomycetes</taxon>
        <taxon>Micromonosporales</taxon>
        <taxon>Micromonosporaceae</taxon>
        <taxon>Plantactinospora</taxon>
    </lineage>
</organism>
<dbReference type="InterPro" id="IPR039422">
    <property type="entry name" value="MarR/SlyA-like"/>
</dbReference>
<evidence type="ECO:0000259" key="1">
    <source>
        <dbReference type="SMART" id="SM00347"/>
    </source>
</evidence>
<dbReference type="Gene3D" id="1.10.10.10">
    <property type="entry name" value="Winged helix-like DNA-binding domain superfamily/Winged helix DNA-binding domain"/>
    <property type="match status" value="1"/>
</dbReference>
<sequence>MDDRDVNLVAALVLGLADALERAAEEAGAPGSTVASALTTILFNPGERIDDLSRVLGITGSGTVRLVDRLVRDGLVERRHGTDRRSVALWLTAAGETSAWQIVAARREVLRRALAPVDEAQRQTLAAAAESVLAGLAVDRQRADRICRLCDYLACPQDRCPVELAVS</sequence>
<dbReference type="PANTHER" id="PTHR33164">
    <property type="entry name" value="TRANSCRIPTIONAL REGULATOR, MARR FAMILY"/>
    <property type="match status" value="1"/>
</dbReference>
<dbReference type="InterPro" id="IPR036388">
    <property type="entry name" value="WH-like_DNA-bd_sf"/>
</dbReference>
<gene>
    <name evidence="2" type="ORF">Pma05_09830</name>
</gene>
<dbReference type="SUPFAM" id="SSF46785">
    <property type="entry name" value="Winged helix' DNA-binding domain"/>
    <property type="match status" value="1"/>
</dbReference>
<dbReference type="Pfam" id="PF12802">
    <property type="entry name" value="MarR_2"/>
    <property type="match status" value="1"/>
</dbReference>
<dbReference type="InterPro" id="IPR000835">
    <property type="entry name" value="HTH_MarR-typ"/>
</dbReference>
<dbReference type="PANTHER" id="PTHR33164:SF57">
    <property type="entry name" value="MARR-FAMILY TRANSCRIPTIONAL REGULATOR"/>
    <property type="match status" value="1"/>
</dbReference>